<dbReference type="OrthoDB" id="9810508at2"/>
<dbReference type="CDD" id="cd07983">
    <property type="entry name" value="LPLAT_DUF374-like"/>
    <property type="match status" value="1"/>
</dbReference>
<organism evidence="2 3">
    <name type="scientific">Consotaella salsifontis</name>
    <dbReference type="NCBI Taxonomy" id="1365950"/>
    <lineage>
        <taxon>Bacteria</taxon>
        <taxon>Pseudomonadati</taxon>
        <taxon>Pseudomonadota</taxon>
        <taxon>Alphaproteobacteria</taxon>
        <taxon>Hyphomicrobiales</taxon>
        <taxon>Aurantimonadaceae</taxon>
        <taxon>Consotaella</taxon>
    </lineage>
</organism>
<keyword evidence="3" id="KW-1185">Reference proteome</keyword>
<name>A0A1T4PZM3_9HYPH</name>
<evidence type="ECO:0000259" key="1">
    <source>
        <dbReference type="Pfam" id="PF04028"/>
    </source>
</evidence>
<proteinExistence type="predicted"/>
<dbReference type="STRING" id="1365950.SAMN05428963_104240"/>
<gene>
    <name evidence="2" type="ORF">SAMN05428963_104240</name>
</gene>
<accession>A0A1T4PZM3</accession>
<evidence type="ECO:0000313" key="2">
    <source>
        <dbReference type="EMBL" id="SJZ96418.1"/>
    </source>
</evidence>
<protein>
    <recommendedName>
        <fullName evidence="1">DUF374 domain-containing protein</fullName>
    </recommendedName>
</protein>
<dbReference type="AlphaFoldDB" id="A0A1T4PZM3"/>
<reference evidence="2 3" key="1">
    <citation type="submission" date="2017-02" db="EMBL/GenBank/DDBJ databases">
        <authorList>
            <person name="Peterson S.W."/>
        </authorList>
    </citation>
    <scope>NUCLEOTIDE SEQUENCE [LARGE SCALE GENOMIC DNA]</scope>
    <source>
        <strain evidence="2 3">USBA 369</strain>
    </source>
</reference>
<dbReference type="Proteomes" id="UP000190135">
    <property type="component" value="Unassembled WGS sequence"/>
</dbReference>
<evidence type="ECO:0000313" key="3">
    <source>
        <dbReference type="Proteomes" id="UP000190135"/>
    </source>
</evidence>
<dbReference type="Pfam" id="PF04028">
    <property type="entry name" value="DUF374"/>
    <property type="match status" value="1"/>
</dbReference>
<sequence length="221" mass="24055">MHALGGLIYRCLKFVGATQRLVEGSSDWTKAMTEHHPAIVAFWHGQHLMAPLFRPQSLPYVALLSRSRDAEINAVVVERFGISTVRGSGGRVREASLQKGGVRALMSLRRNLKEGQGVCMIADIPKGTAREAGLGIVTLSRISGRPILPAAAVSSHRYVVERSWDKTTIPLPFGRVAVVVGDPIHVSPHADDVEMEEVRRAVTIALEDVSQRAEALLRKAA</sequence>
<feature type="domain" description="DUF374" evidence="1">
    <location>
        <begin position="55"/>
        <end position="127"/>
    </location>
</feature>
<dbReference type="InterPro" id="IPR007172">
    <property type="entry name" value="DUF374"/>
</dbReference>
<dbReference type="EMBL" id="FUXL01000004">
    <property type="protein sequence ID" value="SJZ96418.1"/>
    <property type="molecule type" value="Genomic_DNA"/>
</dbReference>
<dbReference type="RefSeq" id="WP_078707915.1">
    <property type="nucleotide sequence ID" value="NZ_FUXL01000004.1"/>
</dbReference>